<reference evidence="2 3" key="1">
    <citation type="submission" date="2018-06" db="EMBL/GenBank/DDBJ databases">
        <title>Extensive metabolic versatility and redundancy in microbially diverse, dynamic hydrothermal sediments.</title>
        <authorList>
            <person name="Dombrowski N."/>
            <person name="Teske A."/>
            <person name="Baker B.J."/>
        </authorList>
    </citation>
    <scope>NUCLEOTIDE SEQUENCE [LARGE SCALE GENOMIC DNA]</scope>
    <source>
        <strain evidence="2">B66_G16</strain>
    </source>
</reference>
<evidence type="ECO:0000256" key="1">
    <source>
        <dbReference type="SAM" id="Phobius"/>
    </source>
</evidence>
<sequence>MDKGVSVIIASVMMVLIVTAAGAMIYSYAQGSFSDLSSSFTEMFTSSSESLKEQAVIVDYFYVNASTSNISFAIYNYGSTDIEVVSVIINGTACTPHEEVCVAPRNWSWINVSFPSFLISENLYVAKVVSKRGNVYEYSFSP</sequence>
<dbReference type="AlphaFoldDB" id="A0A497EKZ5"/>
<evidence type="ECO:0000313" key="2">
    <source>
        <dbReference type="EMBL" id="RLE47633.1"/>
    </source>
</evidence>
<protein>
    <recommendedName>
        <fullName evidence="4">Archaeal Type IV pilin N-terminal domain-containing protein</fullName>
    </recommendedName>
</protein>
<evidence type="ECO:0008006" key="4">
    <source>
        <dbReference type="Google" id="ProtNLM"/>
    </source>
</evidence>
<organism evidence="2 3">
    <name type="scientific">Thermoproteota archaeon</name>
    <dbReference type="NCBI Taxonomy" id="2056631"/>
    <lineage>
        <taxon>Archaea</taxon>
        <taxon>Thermoproteota</taxon>
    </lineage>
</organism>
<keyword evidence="1" id="KW-1133">Transmembrane helix</keyword>
<gene>
    <name evidence="2" type="ORF">DRJ31_08555</name>
</gene>
<dbReference type="Proteomes" id="UP000278475">
    <property type="component" value="Unassembled WGS sequence"/>
</dbReference>
<accession>A0A497EKZ5</accession>
<evidence type="ECO:0000313" key="3">
    <source>
        <dbReference type="Proteomes" id="UP000278475"/>
    </source>
</evidence>
<name>A0A497EKZ5_9CREN</name>
<keyword evidence="1" id="KW-0812">Transmembrane</keyword>
<feature type="transmembrane region" description="Helical" evidence="1">
    <location>
        <begin position="7"/>
        <end position="29"/>
    </location>
</feature>
<keyword evidence="1" id="KW-0472">Membrane</keyword>
<dbReference type="EMBL" id="QMQV01000115">
    <property type="protein sequence ID" value="RLE47633.1"/>
    <property type="molecule type" value="Genomic_DNA"/>
</dbReference>
<proteinExistence type="predicted"/>
<comment type="caution">
    <text evidence="2">The sequence shown here is derived from an EMBL/GenBank/DDBJ whole genome shotgun (WGS) entry which is preliminary data.</text>
</comment>